<evidence type="ECO:0000313" key="5">
    <source>
        <dbReference type="RefSeq" id="XP_014677774.1"/>
    </source>
</evidence>
<dbReference type="GeneID" id="106817608"/>
<organism evidence="4 5">
    <name type="scientific">Priapulus caudatus</name>
    <name type="common">Priapulid worm</name>
    <dbReference type="NCBI Taxonomy" id="37621"/>
    <lineage>
        <taxon>Eukaryota</taxon>
        <taxon>Metazoa</taxon>
        <taxon>Ecdysozoa</taxon>
        <taxon>Scalidophora</taxon>
        <taxon>Priapulida</taxon>
        <taxon>Priapulimorpha</taxon>
        <taxon>Priapulimorphida</taxon>
        <taxon>Priapulidae</taxon>
        <taxon>Priapulus</taxon>
    </lineage>
</organism>
<dbReference type="InterPro" id="IPR036028">
    <property type="entry name" value="SH3-like_dom_sf"/>
</dbReference>
<accession>A0ABM1F003</accession>
<dbReference type="PANTHER" id="PTHR12552:SF1">
    <property type="entry name" value="RHO GTPASE-ACTIVATING PROTEIN GRAF"/>
    <property type="match status" value="1"/>
</dbReference>
<dbReference type="InterPro" id="IPR047234">
    <property type="entry name" value="GRAF_fam"/>
</dbReference>
<keyword evidence="4" id="KW-1185">Reference proteome</keyword>
<evidence type="ECO:0000256" key="2">
    <source>
        <dbReference type="PROSITE-ProRule" id="PRU00192"/>
    </source>
</evidence>
<protein>
    <submittedName>
        <fullName evidence="5">Rho GTPase-activating protein 26-like isoform X2</fullName>
    </submittedName>
</protein>
<dbReference type="Gene3D" id="2.30.30.40">
    <property type="entry name" value="SH3 Domains"/>
    <property type="match status" value="1"/>
</dbReference>
<evidence type="ECO:0000313" key="4">
    <source>
        <dbReference type="Proteomes" id="UP000695022"/>
    </source>
</evidence>
<evidence type="ECO:0000259" key="3">
    <source>
        <dbReference type="PROSITE" id="PS50002"/>
    </source>
</evidence>
<dbReference type="InterPro" id="IPR001452">
    <property type="entry name" value="SH3_domain"/>
</dbReference>
<dbReference type="SMART" id="SM00326">
    <property type="entry name" value="SH3"/>
    <property type="match status" value="1"/>
</dbReference>
<feature type="domain" description="SH3" evidence="3">
    <location>
        <begin position="46"/>
        <end position="105"/>
    </location>
</feature>
<reference evidence="5" key="1">
    <citation type="submission" date="2025-08" db="UniProtKB">
        <authorList>
            <consortium name="RefSeq"/>
        </authorList>
    </citation>
    <scope>IDENTIFICATION</scope>
</reference>
<proteinExistence type="predicted"/>
<dbReference type="PROSITE" id="PS50002">
    <property type="entry name" value="SH3"/>
    <property type="match status" value="1"/>
</dbReference>
<gene>
    <name evidence="5" type="primary">LOC106817608</name>
</gene>
<name>A0ABM1F003_PRICU</name>
<sequence length="105" mass="11826">MMATSVPSAVVLGLSRSQPAIKTQRMAIYGNIVLKYGPSYPVYQRPEQIRVRTIYMCDAENESELSFEPNQIITNVRASREPGWLEGTLNGKTGLVPENYVEYLQ</sequence>
<dbReference type="RefSeq" id="XP_014677774.1">
    <property type="nucleotide sequence ID" value="XM_014822288.1"/>
</dbReference>
<dbReference type="PANTHER" id="PTHR12552">
    <property type="entry name" value="OLIGOPHRENIN 1"/>
    <property type="match status" value="1"/>
</dbReference>
<dbReference type="Pfam" id="PF14604">
    <property type="entry name" value="SH3_9"/>
    <property type="match status" value="1"/>
</dbReference>
<keyword evidence="1 2" id="KW-0728">SH3 domain</keyword>
<dbReference type="CDD" id="cd11882">
    <property type="entry name" value="SH3_GRAF-like"/>
    <property type="match status" value="1"/>
</dbReference>
<evidence type="ECO:0000256" key="1">
    <source>
        <dbReference type="ARBA" id="ARBA00022443"/>
    </source>
</evidence>
<dbReference type="SUPFAM" id="SSF50044">
    <property type="entry name" value="SH3-domain"/>
    <property type="match status" value="1"/>
</dbReference>
<dbReference type="Proteomes" id="UP000695022">
    <property type="component" value="Unplaced"/>
</dbReference>